<dbReference type="Proteomes" id="UP000198341">
    <property type="component" value="Chromosome 4"/>
</dbReference>
<protein>
    <recommendedName>
        <fullName evidence="8">TLC domain-containing protein</fullName>
    </recommendedName>
</protein>
<keyword evidence="3 7" id="KW-1133">Transmembrane helix</keyword>
<dbReference type="OrthoDB" id="496403at2759"/>
<evidence type="ECO:0000256" key="2">
    <source>
        <dbReference type="ARBA" id="ARBA00022692"/>
    </source>
</evidence>
<feature type="region of interest" description="Disordered" evidence="6">
    <location>
        <begin position="300"/>
        <end position="320"/>
    </location>
</feature>
<evidence type="ECO:0000256" key="3">
    <source>
        <dbReference type="ARBA" id="ARBA00022989"/>
    </source>
</evidence>
<dbReference type="InterPro" id="IPR050846">
    <property type="entry name" value="TLCD"/>
</dbReference>
<name>K8ED16_9CHLO</name>
<comment type="subcellular location">
    <subcellularLocation>
        <location evidence="1">Membrane</location>
        <topology evidence="1">Multi-pass membrane protein</topology>
    </subcellularLocation>
</comment>
<dbReference type="RefSeq" id="XP_007513407.1">
    <property type="nucleotide sequence ID" value="XM_007513345.1"/>
</dbReference>
<feature type="transmembrane region" description="Helical" evidence="7">
    <location>
        <begin position="229"/>
        <end position="256"/>
    </location>
</feature>
<evidence type="ECO:0000313" key="9">
    <source>
        <dbReference type="EMBL" id="CCO15932.1"/>
    </source>
</evidence>
<evidence type="ECO:0000256" key="6">
    <source>
        <dbReference type="SAM" id="MobiDB-lite"/>
    </source>
</evidence>
<proteinExistence type="predicted"/>
<evidence type="ECO:0000256" key="1">
    <source>
        <dbReference type="ARBA" id="ARBA00004141"/>
    </source>
</evidence>
<feature type="transmembrane region" description="Helical" evidence="7">
    <location>
        <begin position="102"/>
        <end position="120"/>
    </location>
</feature>
<dbReference type="PANTHER" id="PTHR13439:SF0">
    <property type="entry name" value="TOPOISOMERASE I DAMAGE AFFECTED PROTEIN 4"/>
    <property type="match status" value="1"/>
</dbReference>
<evidence type="ECO:0000313" key="10">
    <source>
        <dbReference type="Proteomes" id="UP000198341"/>
    </source>
</evidence>
<evidence type="ECO:0000259" key="8">
    <source>
        <dbReference type="PROSITE" id="PS50922"/>
    </source>
</evidence>
<reference evidence="9 10" key="1">
    <citation type="submission" date="2011-10" db="EMBL/GenBank/DDBJ databases">
        <authorList>
            <person name="Genoscope - CEA"/>
        </authorList>
    </citation>
    <scope>NUCLEOTIDE SEQUENCE [LARGE SCALE GENOMIC DNA]</scope>
    <source>
        <strain evidence="9 10">RCC 1105</strain>
    </source>
</reference>
<dbReference type="GO" id="GO:0016020">
    <property type="term" value="C:membrane"/>
    <property type="evidence" value="ECO:0007669"/>
    <property type="project" value="UniProtKB-SubCell"/>
</dbReference>
<dbReference type="PANTHER" id="PTHR13439">
    <property type="entry name" value="CT120 PROTEIN"/>
    <property type="match status" value="1"/>
</dbReference>
<gene>
    <name evidence="9" type="ORF">Bathy04g01630</name>
</gene>
<dbReference type="eggNOG" id="ENOG502ST3G">
    <property type="taxonomic scope" value="Eukaryota"/>
</dbReference>
<feature type="transmembrane region" description="Helical" evidence="7">
    <location>
        <begin position="268"/>
        <end position="285"/>
    </location>
</feature>
<organism evidence="9 10">
    <name type="scientific">Bathycoccus prasinos</name>
    <dbReference type="NCBI Taxonomy" id="41875"/>
    <lineage>
        <taxon>Eukaryota</taxon>
        <taxon>Viridiplantae</taxon>
        <taxon>Chlorophyta</taxon>
        <taxon>Mamiellophyceae</taxon>
        <taxon>Mamiellales</taxon>
        <taxon>Bathycoccaceae</taxon>
        <taxon>Bathycoccus</taxon>
    </lineage>
</organism>
<dbReference type="GO" id="GO:0055088">
    <property type="term" value="P:lipid homeostasis"/>
    <property type="evidence" value="ECO:0007669"/>
    <property type="project" value="TreeGrafter"/>
</dbReference>
<dbReference type="KEGG" id="bpg:Bathy04g01630"/>
<keyword evidence="10" id="KW-1185">Reference proteome</keyword>
<evidence type="ECO:0000256" key="5">
    <source>
        <dbReference type="PROSITE-ProRule" id="PRU00205"/>
    </source>
</evidence>
<accession>K8ED16</accession>
<keyword evidence="4 5" id="KW-0472">Membrane</keyword>
<dbReference type="AlphaFoldDB" id="K8ED16"/>
<dbReference type="GO" id="GO:0005783">
    <property type="term" value="C:endoplasmic reticulum"/>
    <property type="evidence" value="ECO:0007669"/>
    <property type="project" value="TreeGrafter"/>
</dbReference>
<dbReference type="GeneID" id="19016188"/>
<feature type="transmembrane region" description="Helical" evidence="7">
    <location>
        <begin position="55"/>
        <end position="81"/>
    </location>
</feature>
<dbReference type="SMART" id="SM00724">
    <property type="entry name" value="TLC"/>
    <property type="match status" value="1"/>
</dbReference>
<keyword evidence="2 5" id="KW-0812">Transmembrane</keyword>
<dbReference type="EMBL" id="FO082275">
    <property type="protein sequence ID" value="CCO15932.1"/>
    <property type="molecule type" value="Genomic_DNA"/>
</dbReference>
<dbReference type="InterPro" id="IPR006634">
    <property type="entry name" value="TLC-dom"/>
</dbReference>
<evidence type="ECO:0000256" key="4">
    <source>
        <dbReference type="ARBA" id="ARBA00023136"/>
    </source>
</evidence>
<evidence type="ECO:0000256" key="7">
    <source>
        <dbReference type="SAM" id="Phobius"/>
    </source>
</evidence>
<dbReference type="PROSITE" id="PS50922">
    <property type="entry name" value="TLC"/>
    <property type="match status" value="1"/>
</dbReference>
<feature type="domain" description="TLC" evidence="8">
    <location>
        <begin position="91"/>
        <end position="297"/>
    </location>
</feature>
<sequence length="320" mass="36096">MGNTILDHIDRHVKLPVQLFVEEHFRGKSAMVLTKVLPSLKLRKNDTSLEVASIFFAYVLFAITFCLCATVSSVLLSPKIFRKYWARVSDSDKKIWHTNMDTYFPAFFVTLFALPAILTFDGGDGTKFVHRASLDTVRACGLSLGYMAWDLAVMLEDPKGQQATYGGKKAYYLFIVHHVFSICIWPYAVLAGRCVYFVNFFLVSEVTNLNMSTRWFLLKCKLEKSAFYVLNGLAWIPLFLGVRVLVIPLMLKAFIFGSWNALSVGEKIVAFTTLPIPSMLNVYWARMIVRNALKYLVTGKDPEDSSSSDAAPMGNTKKTN</sequence>
<dbReference type="Pfam" id="PF03798">
    <property type="entry name" value="TRAM_LAG1_CLN8"/>
    <property type="match status" value="1"/>
</dbReference>